<comment type="caution">
    <text evidence="3">The sequence shown here is derived from an EMBL/GenBank/DDBJ whole genome shotgun (WGS) entry which is preliminary data.</text>
</comment>
<reference evidence="3 4" key="1">
    <citation type="submission" date="2020-08" db="EMBL/GenBank/DDBJ databases">
        <title>Sequencing the genomes of 1000 actinobacteria strains.</title>
        <authorList>
            <person name="Klenk H.-P."/>
        </authorList>
    </citation>
    <scope>NUCLEOTIDE SEQUENCE [LARGE SCALE GENOMIC DNA]</scope>
    <source>
        <strain evidence="3 4">DSM 19600</strain>
    </source>
</reference>
<dbReference type="PANTHER" id="PTHR12110">
    <property type="entry name" value="HYDROXYPYRUVATE ISOMERASE"/>
    <property type="match status" value="1"/>
</dbReference>
<accession>A0AA40VN03</accession>
<organism evidence="3 4">
    <name type="scientific">Microbacterium invictum</name>
    <dbReference type="NCBI Taxonomy" id="515415"/>
    <lineage>
        <taxon>Bacteria</taxon>
        <taxon>Bacillati</taxon>
        <taxon>Actinomycetota</taxon>
        <taxon>Actinomycetes</taxon>
        <taxon>Micrococcales</taxon>
        <taxon>Microbacteriaceae</taxon>
        <taxon>Microbacterium</taxon>
    </lineage>
</organism>
<keyword evidence="1" id="KW-0119">Carbohydrate metabolism</keyword>
<dbReference type="Proteomes" id="UP000549113">
    <property type="component" value="Unassembled WGS sequence"/>
</dbReference>
<dbReference type="RefSeq" id="WP_183499829.1">
    <property type="nucleotide sequence ID" value="NZ_BAABCO010000002.1"/>
</dbReference>
<evidence type="ECO:0000313" key="4">
    <source>
        <dbReference type="Proteomes" id="UP000549113"/>
    </source>
</evidence>
<name>A0AA40VN03_9MICO</name>
<dbReference type="AlphaFoldDB" id="A0AA40VN03"/>
<gene>
    <name evidence="3" type="ORF">BKA10_002063</name>
</gene>
<dbReference type="SUPFAM" id="SSF51658">
    <property type="entry name" value="Xylose isomerase-like"/>
    <property type="match status" value="1"/>
</dbReference>
<evidence type="ECO:0000313" key="3">
    <source>
        <dbReference type="EMBL" id="MBB4140269.1"/>
    </source>
</evidence>
<proteinExistence type="predicted"/>
<dbReference type="GO" id="GO:0050114">
    <property type="term" value="F:myo-inosose-2 dehydratase activity"/>
    <property type="evidence" value="ECO:0007669"/>
    <property type="project" value="UniProtKB-EC"/>
</dbReference>
<evidence type="ECO:0000256" key="1">
    <source>
        <dbReference type="ARBA" id="ARBA00023277"/>
    </source>
</evidence>
<dbReference type="EMBL" id="JACIFH010000001">
    <property type="protein sequence ID" value="MBB4140269.1"/>
    <property type="molecule type" value="Genomic_DNA"/>
</dbReference>
<dbReference type="PANTHER" id="PTHR12110:SF41">
    <property type="entry name" value="INOSOSE DEHYDRATASE"/>
    <property type="match status" value="1"/>
</dbReference>
<dbReference type="Gene3D" id="3.20.20.150">
    <property type="entry name" value="Divalent-metal-dependent TIM barrel enzymes"/>
    <property type="match status" value="1"/>
</dbReference>
<dbReference type="InterPro" id="IPR050312">
    <property type="entry name" value="IolE/XylAMocC-like"/>
</dbReference>
<evidence type="ECO:0000259" key="2">
    <source>
        <dbReference type="Pfam" id="PF01261"/>
    </source>
</evidence>
<keyword evidence="3" id="KW-0456">Lyase</keyword>
<dbReference type="EC" id="4.2.1.44" evidence="3"/>
<dbReference type="Pfam" id="PF01261">
    <property type="entry name" value="AP_endonuc_2"/>
    <property type="match status" value="1"/>
</dbReference>
<protein>
    <submittedName>
        <fullName evidence="3">Inosose dehydratase</fullName>
        <ecNumber evidence="3">4.2.1.44</ecNumber>
    </submittedName>
</protein>
<feature type="domain" description="Xylose isomerase-like TIM barrel" evidence="2">
    <location>
        <begin position="50"/>
        <end position="324"/>
    </location>
</feature>
<sequence>MTDDIRFGANIITFFESAWWGLTPKMRHAEWNAEVLSDPRRYFDGMLDGVRDAGLKGLELAPDPGGFEGALRAYGSAAAFRRALDERGLVLTSSYGPGRVYVGEAMRDALLIPRADDYIRRHCEFLVELGADTITFGNVPRSRFGLGDPDDSATPEDFTAPVAREVHEQYAEHMNRLGAITRTFGVKMAIHTDAYSICSRNDDIATVLSLTDPDTVQLCPDAGHITLDGGDAVEVLRRHIDRIPTMHWKDCIGPLGGHTLRGDAKARHDVMLTYFRILGTGMVDWREWMSILREHGWSGWAIEEIDNSFDPVGELSQGLEYFRRELEPVGVRG</sequence>
<keyword evidence="4" id="KW-1185">Reference proteome</keyword>
<dbReference type="InterPro" id="IPR036237">
    <property type="entry name" value="Xyl_isomerase-like_sf"/>
</dbReference>
<dbReference type="InterPro" id="IPR013022">
    <property type="entry name" value="Xyl_isomerase-like_TIM-brl"/>
</dbReference>